<protein>
    <recommendedName>
        <fullName evidence="5">Type I restriction modification DNA specificity domain-containing protein</fullName>
    </recommendedName>
</protein>
<evidence type="ECO:0000256" key="3">
    <source>
        <dbReference type="ARBA" id="ARBA00023125"/>
    </source>
</evidence>
<keyword evidence="3" id="KW-0238">DNA-binding</keyword>
<gene>
    <name evidence="6" type="ORF">BV494_16040</name>
</gene>
<dbReference type="Gene3D" id="3.90.220.20">
    <property type="entry name" value="DNA methylase specificity domains"/>
    <property type="match status" value="2"/>
</dbReference>
<organism evidence="6 7">
    <name type="scientific">Rahnella sikkimica</name>
    <dbReference type="NCBI Taxonomy" id="1805933"/>
    <lineage>
        <taxon>Bacteria</taxon>
        <taxon>Pseudomonadati</taxon>
        <taxon>Pseudomonadota</taxon>
        <taxon>Gammaproteobacteria</taxon>
        <taxon>Enterobacterales</taxon>
        <taxon>Yersiniaceae</taxon>
        <taxon>Rahnella</taxon>
    </lineage>
</organism>
<keyword evidence="2" id="KW-0680">Restriction system</keyword>
<dbReference type="PANTHER" id="PTHR30408">
    <property type="entry name" value="TYPE-1 RESTRICTION ENZYME ECOKI SPECIFICITY PROTEIN"/>
    <property type="match status" value="1"/>
</dbReference>
<dbReference type="InterPro" id="IPR044946">
    <property type="entry name" value="Restrct_endonuc_typeI_TRD_sf"/>
</dbReference>
<dbReference type="KEGG" id="rox:BV494_16040"/>
<sequence length="411" mass="45768">MSKIPENWEKTTFEKFISIKHGFAFKSEFFSEQGDYVLLTPGHFYEHGGFRDQKHKTKYYTGDIPNGYILNKGSVLLAMTEQAAGLLGSAISIPLDGKYLHNQRLGLISITDPKRIDLNFIYLIYNSPDVRKQIAEQASGTKVKHTSPDRLRNVLVLLPPLPEQTKIAKILSTWDKAITTTEHLIGNSQQQKKSLMQSLLTGKKRLPGFEGEWNYTRLGEISLLTAGATPLTSKKEYWDGDIPWMNSGEINLKKVYEVTGRITELGLSNSSAKILPRDCLLIALAGQGKTRGTVALNKIELCTNQSIAAAIFNPQKAYAEFIYQNMDSRYSELRSLSGGDGGRGGLNLSILRSVEINLPPLPEQQKIAAVLTAADNEIELLQKKLAFLKQEKAALMQQLLTGKRRVNVETA</sequence>
<evidence type="ECO:0000313" key="6">
    <source>
        <dbReference type="EMBL" id="AVF36348.1"/>
    </source>
</evidence>
<dbReference type="Gene3D" id="1.10.287.1120">
    <property type="entry name" value="Bipartite methylase S protein"/>
    <property type="match status" value="1"/>
</dbReference>
<evidence type="ECO:0000256" key="1">
    <source>
        <dbReference type="ARBA" id="ARBA00010923"/>
    </source>
</evidence>
<evidence type="ECO:0000259" key="5">
    <source>
        <dbReference type="Pfam" id="PF01420"/>
    </source>
</evidence>
<name>A0A2L1UU57_9GAMM</name>
<feature type="domain" description="Type I restriction modification DNA specificity" evidence="5">
    <location>
        <begin position="212"/>
        <end position="389"/>
    </location>
</feature>
<dbReference type="Pfam" id="PF01420">
    <property type="entry name" value="Methylase_S"/>
    <property type="match status" value="2"/>
</dbReference>
<dbReference type="GO" id="GO:0009307">
    <property type="term" value="P:DNA restriction-modification system"/>
    <property type="evidence" value="ECO:0007669"/>
    <property type="project" value="UniProtKB-KW"/>
</dbReference>
<dbReference type="InterPro" id="IPR052021">
    <property type="entry name" value="Type-I_RS_S_subunit"/>
</dbReference>
<dbReference type="InterPro" id="IPR000055">
    <property type="entry name" value="Restrct_endonuc_typeI_TRD"/>
</dbReference>
<dbReference type="AlphaFoldDB" id="A0A2L1UU57"/>
<feature type="coiled-coil region" evidence="4">
    <location>
        <begin position="371"/>
        <end position="398"/>
    </location>
</feature>
<keyword evidence="4" id="KW-0175">Coiled coil</keyword>
<dbReference type="OrthoDB" id="9798929at2"/>
<comment type="similarity">
    <text evidence="1">Belongs to the type-I restriction system S methylase family.</text>
</comment>
<dbReference type="REBASE" id="234134">
    <property type="entry name" value="S.Rsp105II"/>
</dbReference>
<dbReference type="Proteomes" id="UP000239197">
    <property type="component" value="Chromosome"/>
</dbReference>
<dbReference type="GO" id="GO:0003677">
    <property type="term" value="F:DNA binding"/>
    <property type="evidence" value="ECO:0007669"/>
    <property type="project" value="UniProtKB-KW"/>
</dbReference>
<evidence type="ECO:0000313" key="7">
    <source>
        <dbReference type="Proteomes" id="UP000239197"/>
    </source>
</evidence>
<dbReference type="SUPFAM" id="SSF116734">
    <property type="entry name" value="DNA methylase specificity domain"/>
    <property type="match status" value="2"/>
</dbReference>
<accession>A0A2L1UU57</accession>
<dbReference type="PANTHER" id="PTHR30408:SF12">
    <property type="entry name" value="TYPE I RESTRICTION ENZYME MJAVIII SPECIFICITY SUBUNIT"/>
    <property type="match status" value="1"/>
</dbReference>
<dbReference type="CDD" id="cd17278">
    <property type="entry name" value="RMtype1_S_LdeBORF1052P-TRD2-CR2"/>
    <property type="match status" value="1"/>
</dbReference>
<reference evidence="7" key="1">
    <citation type="submission" date="2017-01" db="EMBL/GenBank/DDBJ databases">
        <title>Genome sequence of Rouxiella sp. ERMR1:05.</title>
        <authorList>
            <person name="Kumar R."/>
            <person name="Singh D."/>
            <person name="Kumar S."/>
        </authorList>
    </citation>
    <scope>NUCLEOTIDE SEQUENCE [LARGE SCALE GENOMIC DNA]</scope>
    <source>
        <strain evidence="7">ERMR1:05</strain>
    </source>
</reference>
<feature type="domain" description="Type I restriction modification DNA specificity" evidence="5">
    <location>
        <begin position="5"/>
        <end position="183"/>
    </location>
</feature>
<dbReference type="CDD" id="cd17294">
    <property type="entry name" value="RMtype1_S_MmaC7ORF19P_TRD1-CR1_like"/>
    <property type="match status" value="1"/>
</dbReference>
<evidence type="ECO:0000256" key="2">
    <source>
        <dbReference type="ARBA" id="ARBA00022747"/>
    </source>
</evidence>
<evidence type="ECO:0000256" key="4">
    <source>
        <dbReference type="SAM" id="Coils"/>
    </source>
</evidence>
<keyword evidence="7" id="KW-1185">Reference proteome</keyword>
<dbReference type="RefSeq" id="WP_104923758.1">
    <property type="nucleotide sequence ID" value="NZ_CP019062.1"/>
</dbReference>
<dbReference type="EMBL" id="CP019062">
    <property type="protein sequence ID" value="AVF36348.1"/>
    <property type="molecule type" value="Genomic_DNA"/>
</dbReference>
<proteinExistence type="inferred from homology"/>